<evidence type="ECO:0000313" key="1">
    <source>
        <dbReference type="EMBL" id="KAJ3542589.1"/>
    </source>
</evidence>
<name>A0ACC1SM80_9HYPO</name>
<reference evidence="1" key="1">
    <citation type="submission" date="2022-08" db="EMBL/GenBank/DDBJ databases">
        <title>Genome Sequence of Fusarium decemcellulare.</title>
        <authorList>
            <person name="Buettner E."/>
        </authorList>
    </citation>
    <scope>NUCLEOTIDE SEQUENCE</scope>
    <source>
        <strain evidence="1">Babe19</strain>
    </source>
</reference>
<dbReference type="EMBL" id="JANRMS010000286">
    <property type="protein sequence ID" value="KAJ3542589.1"/>
    <property type="molecule type" value="Genomic_DNA"/>
</dbReference>
<comment type="caution">
    <text evidence="1">The sequence shown here is derived from an EMBL/GenBank/DDBJ whole genome shotgun (WGS) entry which is preliminary data.</text>
</comment>
<keyword evidence="2" id="KW-1185">Reference proteome</keyword>
<gene>
    <name evidence="1" type="ORF">NM208_g4010</name>
</gene>
<dbReference type="Proteomes" id="UP001148629">
    <property type="component" value="Unassembled WGS sequence"/>
</dbReference>
<proteinExistence type="predicted"/>
<evidence type="ECO:0000313" key="2">
    <source>
        <dbReference type="Proteomes" id="UP001148629"/>
    </source>
</evidence>
<accession>A0ACC1SM80</accession>
<sequence length="948" mass="107837">MIAFTLVALLGSQFAAFVAANDVRSAHGLNFEANFGNKPQPFTIHVDQSFIDETKAKAGKTRLVIEMNQPDFIDGVPSRVVGNWSQYWAKEYDWRKVEKVLNQDFQHFTTTVKAGENYTHPIPLHFVHHQSNRSDAIPLLFLHGWPGTFHEVAGIIDLLTNPPNDTLPAFHVVAPDLPGFGFSPAPSHAGLGSREMGQGFNDLMAQLGYNKYVGQGGDFGSHILRTMSADFPTSLVSILSNLFNVSPNSTDLERFANNQTTPEETSLISLLTDPAFAWTAAYWDIEKSVPLQVAISLTDSPVAWLAWQYMGMRMMTPGYEWKTEELITWSMLNYIQGPYGGFRLYKEADREGILEGVFPYVKQPVGVVKYYGDAGYDVPLEWAQRQGNIVFFRKKSADILGGHFPAFINPQALVEDYVGLGTFRAVMARKGSQKVRTGCLTCKARKVKCDEAKPKCNRCVTTGRKCDGYLPQKQEEQRPWHNNQQQLLANPSRTFPGVETRDEGRALQYFREIAGPYLSGPTDRYFWTHLVMQFANFEPAVRHSVVAISSLYEQLPGLRQRAGGQDQRLVLTHYNAAIRELKTMTALDKQPLVLLVCILFICIEFLQSNDEAAIKHCKHGITMLAHCGAEYQWTRQFLEPIFRRLSLFPFFFGRENSDYPSVYALSSPVPERFHSFVDARSVMDEIFTRSVRIMRLGDDYRVGQLRHEPFPDSLHDEKISLSRLLDTWDTLFTAFLATDEPSDTGVAERPSLIAQQSLLVRFDICRIMSDMAVERSEIGYDIHIERFKRIAGRLESLASSIPTVAKEKDPRSPKFTFDMGFMPVMNFCMIKCRDFETRLRIWRLMPILSSARESLWNLSLMIALTRRVIEIEHRVHIDEDGQHTSPASSEPLPDRMRIRHMWADSMPTCRVIHGQTIVGRVAGFFMLDNDDNIYSRTEFINDPDYVES</sequence>
<organism evidence="1 2">
    <name type="scientific">Fusarium decemcellulare</name>
    <dbReference type="NCBI Taxonomy" id="57161"/>
    <lineage>
        <taxon>Eukaryota</taxon>
        <taxon>Fungi</taxon>
        <taxon>Dikarya</taxon>
        <taxon>Ascomycota</taxon>
        <taxon>Pezizomycotina</taxon>
        <taxon>Sordariomycetes</taxon>
        <taxon>Hypocreomycetidae</taxon>
        <taxon>Hypocreales</taxon>
        <taxon>Nectriaceae</taxon>
        <taxon>Fusarium</taxon>
        <taxon>Fusarium decemcellulare species complex</taxon>
    </lineage>
</organism>
<protein>
    <submittedName>
        <fullName evidence="1">Uncharacterized protein</fullName>
    </submittedName>
</protein>